<gene>
    <name evidence="2" type="ORF">UFOPK1495_00573</name>
</gene>
<dbReference type="AlphaFoldDB" id="A0A6J6C8B2"/>
<accession>A0A6J6C8B2</accession>
<keyword evidence="1" id="KW-1133">Transmembrane helix</keyword>
<evidence type="ECO:0000313" key="2">
    <source>
        <dbReference type="EMBL" id="CAB4546849.1"/>
    </source>
</evidence>
<keyword evidence="1" id="KW-0472">Membrane</keyword>
<feature type="transmembrane region" description="Helical" evidence="1">
    <location>
        <begin position="21"/>
        <end position="40"/>
    </location>
</feature>
<protein>
    <submittedName>
        <fullName evidence="2">Unannotated protein</fullName>
    </submittedName>
</protein>
<reference evidence="2" key="1">
    <citation type="submission" date="2020-05" db="EMBL/GenBank/DDBJ databases">
        <authorList>
            <person name="Chiriac C."/>
            <person name="Salcher M."/>
            <person name="Ghai R."/>
            <person name="Kavagutti S V."/>
        </authorList>
    </citation>
    <scope>NUCLEOTIDE SEQUENCE</scope>
</reference>
<proteinExistence type="predicted"/>
<organism evidence="2">
    <name type="scientific">freshwater metagenome</name>
    <dbReference type="NCBI Taxonomy" id="449393"/>
    <lineage>
        <taxon>unclassified sequences</taxon>
        <taxon>metagenomes</taxon>
        <taxon>ecological metagenomes</taxon>
    </lineage>
</organism>
<dbReference type="EMBL" id="CAEZSU010000045">
    <property type="protein sequence ID" value="CAB4546849.1"/>
    <property type="molecule type" value="Genomic_DNA"/>
</dbReference>
<sequence>MTCQRLRGDQGQVGGIEVIPFGILTFVIAMLVIANAWGVVDAKLSTTSAAREAVRTFVEAPDEETALLRAESAATQAFSGHGRSAGATSISISYRGERGWSRCNRVTVTVRHPIHALRVPIIGGFGQGFAAVASASAVIAPFRSGIPGDAKC</sequence>
<evidence type="ECO:0000256" key="1">
    <source>
        <dbReference type="SAM" id="Phobius"/>
    </source>
</evidence>
<name>A0A6J6C8B2_9ZZZZ</name>
<keyword evidence="1" id="KW-0812">Transmembrane</keyword>